<feature type="region of interest" description="Disordered" evidence="4">
    <location>
        <begin position="302"/>
        <end position="328"/>
    </location>
</feature>
<accession>A0A2I2FVT2</accession>
<evidence type="ECO:0000256" key="2">
    <source>
        <dbReference type="ARBA" id="ARBA00022664"/>
    </source>
</evidence>
<dbReference type="Gene3D" id="1.25.10.10">
    <property type="entry name" value="Leucine-rich Repeat Variant"/>
    <property type="match status" value="1"/>
</dbReference>
<name>A0A2I2FVT2_9EURO</name>
<comment type="subcellular location">
    <subcellularLocation>
        <location evidence="1">Nucleus</location>
    </subcellularLocation>
</comment>
<evidence type="ECO:0000313" key="6">
    <source>
        <dbReference type="EMBL" id="PLB44738.1"/>
    </source>
</evidence>
<dbReference type="AlphaFoldDB" id="A0A2I2FVT2"/>
<feature type="region of interest" description="Disordered" evidence="4">
    <location>
        <begin position="405"/>
        <end position="438"/>
    </location>
</feature>
<dbReference type="OrthoDB" id="331600at2759"/>
<dbReference type="PANTHER" id="PTHR15245:SF20">
    <property type="entry name" value="SYMPLEKIN"/>
    <property type="match status" value="1"/>
</dbReference>
<dbReference type="InterPro" id="IPR011989">
    <property type="entry name" value="ARM-like"/>
</dbReference>
<dbReference type="RefSeq" id="XP_024700040.1">
    <property type="nucleotide sequence ID" value="XM_024849964.1"/>
</dbReference>
<dbReference type="PANTHER" id="PTHR15245">
    <property type="entry name" value="SYMPLEKIN-RELATED"/>
    <property type="match status" value="1"/>
</dbReference>
<reference evidence="6 7" key="1">
    <citation type="submission" date="2016-12" db="EMBL/GenBank/DDBJ databases">
        <title>The genomes of Aspergillus section Nigri reveals drivers in fungal speciation.</title>
        <authorList>
            <consortium name="DOE Joint Genome Institute"/>
            <person name="Vesth T.C."/>
            <person name="Nybo J."/>
            <person name="Theobald S."/>
            <person name="Brandl J."/>
            <person name="Frisvad J.C."/>
            <person name="Nielsen K.F."/>
            <person name="Lyhne E.K."/>
            <person name="Kogle M.E."/>
            <person name="Kuo A."/>
            <person name="Riley R."/>
            <person name="Clum A."/>
            <person name="Nolan M."/>
            <person name="Lipzen A."/>
            <person name="Salamov A."/>
            <person name="Henrissat B."/>
            <person name="Wiebenga A."/>
            <person name="De Vries R.P."/>
            <person name="Grigoriev I.V."/>
            <person name="Mortensen U.H."/>
            <person name="Andersen M.R."/>
            <person name="Baker S.E."/>
        </authorList>
    </citation>
    <scope>NUCLEOTIDE SEQUENCE [LARGE SCALE GENOMIC DNA]</scope>
    <source>
        <strain evidence="6 7">IBT 23096</strain>
    </source>
</reference>
<protein>
    <submittedName>
        <fullName evidence="6">mRNA cleavage and polyadenylation specificity factor complex subunit</fullName>
    </submittedName>
</protein>
<proteinExistence type="predicted"/>
<dbReference type="EMBL" id="MSFO01000008">
    <property type="protein sequence ID" value="PLB44738.1"/>
    <property type="molecule type" value="Genomic_DNA"/>
</dbReference>
<dbReference type="GeneID" id="36557663"/>
<keyword evidence="7" id="KW-1185">Reference proteome</keyword>
<feature type="compositionally biased region" description="Low complexity" evidence="4">
    <location>
        <begin position="737"/>
        <end position="751"/>
    </location>
</feature>
<dbReference type="STRING" id="1392250.A0A2I2FVT2"/>
<sequence length="751" mass="83685">MAQPENHLVDQIAQLNAARNLVLGDAAFYPQIVNGILPIIGARARLELRRWGAEFLAETFASPALASDQKEQLAADVLQTMRETLLLPEGDQLALTHIVQTAASLYPLVFRHIINHPGDREAWENMTAIKQEILRRWDSFLYPVKLCCIKFVQRVVQVQTHGLISDPRRPDQNETSLAIVPRNHATLSLPNLEAEASGLLDRLLAVFQEESSDPLLVNATLNSLSVLVRTRQSVGNKIINAILNFFPSKQARSPVTPTVRVGVKSMERTARALMINILKRNPSHPLAGKMQHYMDRLMQSRLESVDDTSRKRTSPSEPTDGLDNAKRARLDAETPPLLKIPPMPPGPNSYAQLFTLTEDVGLSSFDVTQLPADLLVKIVIPLLGRVDQSLLNQAVDAVRTRYQTLQKQQSSQPAAEEDDDYEPEYQPMDVPEPAPEETGALAEEADYEPDLVSLGPFVLPQPPPLSEDEAADVGRSAVGRVFGMLASSDTAPNAAKGKTQQQLGFARLAGSTFDRDAWVTLLTRLATRSPAGLEVQAKKEDASKKKPTISDSIRETLYRYILEDFRARVNVGIMWLNEEWYNDRVQMKFAASRRTDDDEETSVPIHYDRWVLRLLDGILPYLDSRDTKIFIRFLSEIPEVTIPITQRVASLAKDPERVNLCVHSLQYLILFRPPAREMCLTTLEEVYQTYEESRPAAGKVLAKWRPQKGYSQPGQQSTLATRSVPQESSNSTTEPPASESTAQQSSNAAAS</sequence>
<evidence type="ECO:0000313" key="7">
    <source>
        <dbReference type="Proteomes" id="UP000234275"/>
    </source>
</evidence>
<feature type="region of interest" description="Disordered" evidence="4">
    <location>
        <begin position="704"/>
        <end position="751"/>
    </location>
</feature>
<feature type="domain" description="Symplekin/Pta1 N-terminal" evidence="5">
    <location>
        <begin position="96"/>
        <end position="311"/>
    </location>
</feature>
<evidence type="ECO:0000259" key="5">
    <source>
        <dbReference type="Pfam" id="PF11935"/>
    </source>
</evidence>
<feature type="compositionally biased region" description="Polar residues" evidence="4">
    <location>
        <begin position="709"/>
        <end position="735"/>
    </location>
</feature>
<dbReference type="VEuPathDB" id="FungiDB:P170DRAFT_439989"/>
<dbReference type="GO" id="GO:0005847">
    <property type="term" value="C:mRNA cleavage and polyadenylation specificity factor complex"/>
    <property type="evidence" value="ECO:0007669"/>
    <property type="project" value="TreeGrafter"/>
</dbReference>
<dbReference type="GO" id="GO:0006397">
    <property type="term" value="P:mRNA processing"/>
    <property type="evidence" value="ECO:0007669"/>
    <property type="project" value="UniProtKB-KW"/>
</dbReference>
<organism evidence="6 7">
    <name type="scientific">Aspergillus steynii IBT 23096</name>
    <dbReference type="NCBI Taxonomy" id="1392250"/>
    <lineage>
        <taxon>Eukaryota</taxon>
        <taxon>Fungi</taxon>
        <taxon>Dikarya</taxon>
        <taxon>Ascomycota</taxon>
        <taxon>Pezizomycotina</taxon>
        <taxon>Eurotiomycetes</taxon>
        <taxon>Eurotiomycetidae</taxon>
        <taxon>Eurotiales</taxon>
        <taxon>Aspergillaceae</taxon>
        <taxon>Aspergillus</taxon>
        <taxon>Aspergillus subgen. Circumdati</taxon>
    </lineage>
</organism>
<gene>
    <name evidence="6" type="ORF">P170DRAFT_439989</name>
</gene>
<keyword evidence="2" id="KW-0507">mRNA processing</keyword>
<evidence type="ECO:0000256" key="1">
    <source>
        <dbReference type="ARBA" id="ARBA00004123"/>
    </source>
</evidence>
<evidence type="ECO:0000256" key="4">
    <source>
        <dbReference type="SAM" id="MobiDB-lite"/>
    </source>
</evidence>
<keyword evidence="3" id="KW-0539">Nucleus</keyword>
<evidence type="ECO:0000256" key="3">
    <source>
        <dbReference type="ARBA" id="ARBA00023242"/>
    </source>
</evidence>
<dbReference type="InterPro" id="IPR032460">
    <property type="entry name" value="Symplekin/Pta1_N"/>
</dbReference>
<comment type="caution">
    <text evidence="6">The sequence shown here is derived from an EMBL/GenBank/DDBJ whole genome shotgun (WGS) entry which is preliminary data.</text>
</comment>
<dbReference type="InterPro" id="IPR021850">
    <property type="entry name" value="Symplekin/Pta1"/>
</dbReference>
<dbReference type="Proteomes" id="UP000234275">
    <property type="component" value="Unassembled WGS sequence"/>
</dbReference>
<dbReference type="Pfam" id="PF11935">
    <property type="entry name" value="SYMPK_PTA1_N"/>
    <property type="match status" value="1"/>
</dbReference>